<dbReference type="InterPro" id="IPR011992">
    <property type="entry name" value="EF-hand-dom_pair"/>
</dbReference>
<dbReference type="PROSITE" id="PS50008">
    <property type="entry name" value="PIPLC_Y_DOMAIN"/>
    <property type="match status" value="1"/>
</dbReference>
<evidence type="ECO:0000256" key="1">
    <source>
        <dbReference type="ARBA" id="ARBA00001913"/>
    </source>
</evidence>
<evidence type="ECO:0000313" key="26">
    <source>
        <dbReference type="Proteomes" id="UP001046870"/>
    </source>
</evidence>
<dbReference type="PANTHER" id="PTHR10336:SF31">
    <property type="entry name" value="1-PHOSPHATIDYLINOSITOL 4,5-BISPHOSPHATE PHOSPHODIESTERASE DELTA-4"/>
    <property type="match status" value="1"/>
</dbReference>
<dbReference type="GO" id="GO:0005634">
    <property type="term" value="C:nucleus"/>
    <property type="evidence" value="ECO:0007669"/>
    <property type="project" value="UniProtKB-SubCell"/>
</dbReference>
<dbReference type="SMART" id="SM00239">
    <property type="entry name" value="C2"/>
    <property type="match status" value="1"/>
</dbReference>
<keyword evidence="8" id="KW-0677">Repeat</keyword>
<comment type="cofactor">
    <cofactor evidence="1">
        <name>Ca(2+)</name>
        <dbReference type="ChEBI" id="CHEBI:29108"/>
    </cofactor>
</comment>
<keyword evidence="15" id="KW-0807">Transducer</keyword>
<dbReference type="CDD" id="cd13363">
    <property type="entry name" value="PH_PLC_delta"/>
    <property type="match status" value="1"/>
</dbReference>
<dbReference type="InterPro" id="IPR001711">
    <property type="entry name" value="PLipase_C_Pinositol-sp_Y"/>
</dbReference>
<dbReference type="InterPro" id="IPR001192">
    <property type="entry name" value="PI-PLC_fam"/>
</dbReference>
<dbReference type="SMART" id="SM00148">
    <property type="entry name" value="PLCXc"/>
    <property type="match status" value="1"/>
</dbReference>
<evidence type="ECO:0000256" key="11">
    <source>
        <dbReference type="ARBA" id="ARBA00022837"/>
    </source>
</evidence>
<dbReference type="Gene3D" id="2.30.29.30">
    <property type="entry name" value="Pleckstrin-homology domain (PH domain)/Phosphotyrosine-binding domain (PTB)"/>
    <property type="match status" value="1"/>
</dbReference>
<dbReference type="EMBL" id="JAFDVH010000012">
    <property type="protein sequence ID" value="KAG7466783.1"/>
    <property type="molecule type" value="Genomic_DNA"/>
</dbReference>
<dbReference type="GO" id="GO:0005509">
    <property type="term" value="F:calcium ion binding"/>
    <property type="evidence" value="ECO:0007669"/>
    <property type="project" value="InterPro"/>
</dbReference>
<dbReference type="GO" id="GO:0005783">
    <property type="term" value="C:endoplasmic reticulum"/>
    <property type="evidence" value="ECO:0007669"/>
    <property type="project" value="UniProtKB-SubCell"/>
</dbReference>
<feature type="domain" description="EF-hand" evidence="24">
    <location>
        <begin position="135"/>
        <end position="170"/>
    </location>
</feature>
<dbReference type="FunFam" id="3.20.20.190:FF:000022">
    <property type="entry name" value="Phosphoinositide phospholipase C"/>
    <property type="match status" value="1"/>
</dbReference>
<evidence type="ECO:0000256" key="14">
    <source>
        <dbReference type="ARBA" id="ARBA00023136"/>
    </source>
</evidence>
<evidence type="ECO:0000259" key="24">
    <source>
        <dbReference type="PROSITE" id="PS50222"/>
    </source>
</evidence>
<comment type="subcellular location">
    <subcellularLocation>
        <location evidence="5">Cytoplasm</location>
    </subcellularLocation>
    <subcellularLocation>
        <location evidence="4">Endoplasmic reticulum</location>
    </subcellularLocation>
    <subcellularLocation>
        <location evidence="3">Membrane</location>
        <topology evidence="3">Peripheral membrane protein</topology>
    </subcellularLocation>
    <subcellularLocation>
        <location evidence="2">Nucleus</location>
    </subcellularLocation>
</comment>
<dbReference type="Gene3D" id="2.60.40.150">
    <property type="entry name" value="C2 domain"/>
    <property type="match status" value="1"/>
</dbReference>
<dbReference type="GO" id="GO:0035556">
    <property type="term" value="P:intracellular signal transduction"/>
    <property type="evidence" value="ECO:0007669"/>
    <property type="project" value="InterPro"/>
</dbReference>
<dbReference type="Gene3D" id="1.10.238.10">
    <property type="entry name" value="EF-hand"/>
    <property type="match status" value="2"/>
</dbReference>
<dbReference type="SMART" id="SM00149">
    <property type="entry name" value="PLCYc"/>
    <property type="match status" value="1"/>
</dbReference>
<keyword evidence="11" id="KW-0106">Calcium</keyword>
<dbReference type="PROSITE" id="PS00018">
    <property type="entry name" value="EF_HAND_1"/>
    <property type="match status" value="2"/>
</dbReference>
<dbReference type="AlphaFoldDB" id="A0A9D3PWA5"/>
<keyword evidence="6" id="KW-0963">Cytoplasm</keyword>
<dbReference type="InterPro" id="IPR002048">
    <property type="entry name" value="EF_hand_dom"/>
</dbReference>
<accession>A0A9D3PWA5</accession>
<dbReference type="SUPFAM" id="SSF51695">
    <property type="entry name" value="PLC-like phosphodiesterases"/>
    <property type="match status" value="1"/>
</dbReference>
<evidence type="ECO:0000259" key="21">
    <source>
        <dbReference type="PROSITE" id="PS50003"/>
    </source>
</evidence>
<organism evidence="25 26">
    <name type="scientific">Megalops atlanticus</name>
    <name type="common">Tarpon</name>
    <name type="synonym">Clupea gigantea</name>
    <dbReference type="NCBI Taxonomy" id="7932"/>
    <lineage>
        <taxon>Eukaryota</taxon>
        <taxon>Metazoa</taxon>
        <taxon>Chordata</taxon>
        <taxon>Craniata</taxon>
        <taxon>Vertebrata</taxon>
        <taxon>Euteleostomi</taxon>
        <taxon>Actinopterygii</taxon>
        <taxon>Neopterygii</taxon>
        <taxon>Teleostei</taxon>
        <taxon>Elopiformes</taxon>
        <taxon>Megalopidae</taxon>
        <taxon>Megalops</taxon>
    </lineage>
</organism>
<dbReference type="FunFam" id="2.60.40.150:FF:000058">
    <property type="entry name" value="Phosphoinositide phospholipase C"/>
    <property type="match status" value="1"/>
</dbReference>
<dbReference type="SUPFAM" id="SSF50729">
    <property type="entry name" value="PH domain-like"/>
    <property type="match status" value="1"/>
</dbReference>
<dbReference type="Pfam" id="PF00388">
    <property type="entry name" value="PI-PLC-X"/>
    <property type="match status" value="1"/>
</dbReference>
<dbReference type="InterPro" id="IPR001849">
    <property type="entry name" value="PH_domain"/>
</dbReference>
<dbReference type="InterPro" id="IPR015359">
    <property type="entry name" value="PLC_EF-hand-like"/>
</dbReference>
<comment type="catalytic activity">
    <reaction evidence="18">
        <text>a 1,2-diacyl-sn-glycero-3-phospho-(1D-myo-inositol) + H2O = 1D-myo-inositol 1-phosphate + a 1,2-diacyl-sn-glycerol + H(+)</text>
        <dbReference type="Rhea" id="RHEA:43484"/>
        <dbReference type="ChEBI" id="CHEBI:15377"/>
        <dbReference type="ChEBI" id="CHEBI:15378"/>
        <dbReference type="ChEBI" id="CHEBI:17815"/>
        <dbReference type="ChEBI" id="CHEBI:57880"/>
        <dbReference type="ChEBI" id="CHEBI:58433"/>
    </reaction>
    <physiologicalReaction direction="left-to-right" evidence="18">
        <dbReference type="Rhea" id="RHEA:43485"/>
    </physiologicalReaction>
</comment>
<dbReference type="PROSITE" id="PS50003">
    <property type="entry name" value="PH_DOMAIN"/>
    <property type="match status" value="1"/>
</dbReference>
<evidence type="ECO:0000256" key="19">
    <source>
        <dbReference type="RuleBase" id="RU361133"/>
    </source>
</evidence>
<dbReference type="PROSITE" id="PS50004">
    <property type="entry name" value="C2"/>
    <property type="match status" value="1"/>
</dbReference>
<dbReference type="InterPro" id="IPR017946">
    <property type="entry name" value="PLC-like_Pdiesterase_TIM-brl"/>
</dbReference>
<evidence type="ECO:0000256" key="9">
    <source>
        <dbReference type="ARBA" id="ARBA00022801"/>
    </source>
</evidence>
<dbReference type="PROSITE" id="PS50007">
    <property type="entry name" value="PIPLC_X_DOMAIN"/>
    <property type="match status" value="1"/>
</dbReference>
<evidence type="ECO:0000256" key="4">
    <source>
        <dbReference type="ARBA" id="ARBA00004240"/>
    </source>
</evidence>
<feature type="domain" description="C2" evidence="22">
    <location>
        <begin position="607"/>
        <end position="735"/>
    </location>
</feature>
<evidence type="ECO:0000259" key="22">
    <source>
        <dbReference type="PROSITE" id="PS50004"/>
    </source>
</evidence>
<dbReference type="InterPro" id="IPR000008">
    <property type="entry name" value="C2_dom"/>
</dbReference>
<keyword evidence="13 19" id="KW-0443">Lipid metabolism</keyword>
<dbReference type="Pfam" id="PF09279">
    <property type="entry name" value="EF-hand_like"/>
    <property type="match status" value="1"/>
</dbReference>
<dbReference type="EC" id="3.1.4.11" evidence="19"/>
<evidence type="ECO:0000256" key="6">
    <source>
        <dbReference type="ARBA" id="ARBA00022490"/>
    </source>
</evidence>
<feature type="domain" description="PI-PLC Y-box" evidence="23">
    <location>
        <begin position="491"/>
        <end position="607"/>
    </location>
</feature>
<evidence type="ECO:0000256" key="12">
    <source>
        <dbReference type="ARBA" id="ARBA00022963"/>
    </source>
</evidence>
<evidence type="ECO:0000256" key="8">
    <source>
        <dbReference type="ARBA" id="ARBA00022737"/>
    </source>
</evidence>
<keyword evidence="12 19" id="KW-0442">Lipid degradation</keyword>
<dbReference type="SMART" id="SM00233">
    <property type="entry name" value="PH"/>
    <property type="match status" value="1"/>
</dbReference>
<dbReference type="InterPro" id="IPR018247">
    <property type="entry name" value="EF_Hand_1_Ca_BS"/>
</dbReference>
<feature type="region of interest" description="Disordered" evidence="20">
    <location>
        <begin position="452"/>
        <end position="483"/>
    </location>
</feature>
<evidence type="ECO:0000256" key="5">
    <source>
        <dbReference type="ARBA" id="ARBA00004496"/>
    </source>
</evidence>
<dbReference type="PRINTS" id="PR00390">
    <property type="entry name" value="PHPHLIPASEC"/>
</dbReference>
<keyword evidence="16" id="KW-0539">Nucleus</keyword>
<dbReference type="InterPro" id="IPR011993">
    <property type="entry name" value="PH-like_dom_sf"/>
</dbReference>
<dbReference type="FunFam" id="2.30.29.30:FF:000088">
    <property type="entry name" value="Phosphoinositide phospholipase C"/>
    <property type="match status" value="1"/>
</dbReference>
<dbReference type="Proteomes" id="UP001046870">
    <property type="component" value="Chromosome 12"/>
</dbReference>
<dbReference type="Gene3D" id="3.20.20.190">
    <property type="entry name" value="Phosphatidylinositol (PI) phosphodiesterase"/>
    <property type="match status" value="1"/>
</dbReference>
<dbReference type="InterPro" id="IPR035892">
    <property type="entry name" value="C2_domain_sf"/>
</dbReference>
<name>A0A9D3PWA5_MEGAT</name>
<dbReference type="InterPro" id="IPR000909">
    <property type="entry name" value="PLipase_C_PInositol-sp_X_dom"/>
</dbReference>
<dbReference type="Pfam" id="PF00169">
    <property type="entry name" value="PH"/>
    <property type="match status" value="1"/>
</dbReference>
<dbReference type="PANTHER" id="PTHR10336">
    <property type="entry name" value="PHOSPHOINOSITIDE-SPECIFIC PHOSPHOLIPASE C FAMILY PROTEIN"/>
    <property type="match status" value="1"/>
</dbReference>
<evidence type="ECO:0000256" key="15">
    <source>
        <dbReference type="ARBA" id="ARBA00023224"/>
    </source>
</evidence>
<evidence type="ECO:0000256" key="18">
    <source>
        <dbReference type="ARBA" id="ARBA00023726"/>
    </source>
</evidence>
<evidence type="ECO:0000256" key="2">
    <source>
        <dbReference type="ARBA" id="ARBA00004123"/>
    </source>
</evidence>
<evidence type="ECO:0000256" key="10">
    <source>
        <dbReference type="ARBA" id="ARBA00022824"/>
    </source>
</evidence>
<dbReference type="Pfam" id="PF00168">
    <property type="entry name" value="C2"/>
    <property type="match status" value="1"/>
</dbReference>
<keyword evidence="9 19" id="KW-0378">Hydrolase</keyword>
<evidence type="ECO:0000256" key="16">
    <source>
        <dbReference type="ARBA" id="ARBA00023242"/>
    </source>
</evidence>
<keyword evidence="26" id="KW-1185">Reference proteome</keyword>
<keyword evidence="10" id="KW-0256">Endoplasmic reticulum</keyword>
<dbReference type="Pfam" id="PF00387">
    <property type="entry name" value="PI-PLC-Y"/>
    <property type="match status" value="1"/>
</dbReference>
<evidence type="ECO:0000256" key="13">
    <source>
        <dbReference type="ARBA" id="ARBA00023098"/>
    </source>
</evidence>
<evidence type="ECO:0000313" key="25">
    <source>
        <dbReference type="EMBL" id="KAG7466783.1"/>
    </source>
</evidence>
<keyword evidence="7" id="KW-0479">Metal-binding</keyword>
<gene>
    <name evidence="25" type="ORF">MATL_G00146050</name>
</gene>
<dbReference type="PROSITE" id="PS50222">
    <property type="entry name" value="EF_HAND_2"/>
    <property type="match status" value="2"/>
</dbReference>
<evidence type="ECO:0000259" key="23">
    <source>
        <dbReference type="PROSITE" id="PS50008"/>
    </source>
</evidence>
<dbReference type="OrthoDB" id="269822at2759"/>
<dbReference type="GO" id="GO:0005886">
    <property type="term" value="C:plasma membrane"/>
    <property type="evidence" value="ECO:0007669"/>
    <property type="project" value="TreeGrafter"/>
</dbReference>
<evidence type="ECO:0000256" key="7">
    <source>
        <dbReference type="ARBA" id="ARBA00022723"/>
    </source>
</evidence>
<dbReference type="SUPFAM" id="SSF49562">
    <property type="entry name" value="C2 domain (Calcium/lipid-binding domain, CaLB)"/>
    <property type="match status" value="1"/>
</dbReference>
<dbReference type="CDD" id="cd00275">
    <property type="entry name" value="C2_PLC_like"/>
    <property type="match status" value="1"/>
</dbReference>
<dbReference type="SMART" id="SM00054">
    <property type="entry name" value="EFh"/>
    <property type="match status" value="2"/>
</dbReference>
<evidence type="ECO:0000256" key="17">
    <source>
        <dbReference type="ARBA" id="ARBA00023674"/>
    </source>
</evidence>
<dbReference type="GO" id="GO:0016042">
    <property type="term" value="P:lipid catabolic process"/>
    <property type="evidence" value="ECO:0007669"/>
    <property type="project" value="UniProtKB-KW"/>
</dbReference>
<dbReference type="GO" id="GO:0004435">
    <property type="term" value="F:phosphatidylinositol-4,5-bisphosphate phospholipase C activity"/>
    <property type="evidence" value="ECO:0007669"/>
    <property type="project" value="UniProtKB-EC"/>
</dbReference>
<comment type="catalytic activity">
    <reaction evidence="17">
        <text>a 1,2-diacyl-sn-glycero-3-phospho-(1D-myo-inositol-4,5-bisphosphate) + H2O = 1D-myo-inositol 1,4,5-trisphosphate + a 1,2-diacyl-sn-glycerol + H(+)</text>
        <dbReference type="Rhea" id="RHEA:33179"/>
        <dbReference type="ChEBI" id="CHEBI:15377"/>
        <dbReference type="ChEBI" id="CHEBI:15378"/>
        <dbReference type="ChEBI" id="CHEBI:17815"/>
        <dbReference type="ChEBI" id="CHEBI:58456"/>
        <dbReference type="ChEBI" id="CHEBI:203600"/>
        <dbReference type="EC" id="3.1.4.11"/>
    </reaction>
    <physiologicalReaction direction="left-to-right" evidence="17">
        <dbReference type="Rhea" id="RHEA:33180"/>
    </physiologicalReaction>
</comment>
<dbReference type="FunFam" id="1.10.238.10:FF:000005">
    <property type="entry name" value="Phosphoinositide phospholipase C"/>
    <property type="match status" value="1"/>
</dbReference>
<evidence type="ECO:0000256" key="3">
    <source>
        <dbReference type="ARBA" id="ARBA00004170"/>
    </source>
</evidence>
<evidence type="ECO:0000256" key="20">
    <source>
        <dbReference type="SAM" id="MobiDB-lite"/>
    </source>
</evidence>
<comment type="caution">
    <text evidence="25">The sequence shown here is derived from an EMBL/GenBank/DDBJ whole genome shotgun (WGS) entry which is preliminary data.</text>
</comment>
<dbReference type="SUPFAM" id="SSF47473">
    <property type="entry name" value="EF-hand"/>
    <property type="match status" value="1"/>
</dbReference>
<sequence>MASTRSRLCIQGDDHLQSMFIGTVMRKVKSRTWKKQRYFKLQDDCMTIWYKSKKAGRAHSTFSVSDVEAVREGHQSEVLLSIADEFPPDRCFTLVFRGRRGNLDLVAESAEEAQSWIKGMRKLIENLENMGESERLDQWICDWFKKADKNRDGRMNFKEVRDLLKMMNVDMNEHHALRLFTMADKSQSGTLEDDEFVLFYKMLTQREDVLRVFQDYSADGQKLTHRDLEEFLREEQLEGDRSQQRALELIQRYEPSDTAKMLHAMSIDGFLMYLGSPEGSIFNPCQQGIYQDMSQPLCHYFISSSHNTYLLEDQLRGQSSVEGYIRALKRGCRCVEVDCWDGPNGEPIVYHGHTFTSKILFRDVVTAVGNYAFKVSQYPVILSIENHCSVEQQRAMAQHLNHILGDKLLKTTLDGKVPNGLPSPEDLRGKILLKGKKIGSLEASLNGVAEEPLMGEVSDEDEAADIDEENLRSDSLHRRGKKSKQRLSKELSDCVVYCKSVHFSSFKHSRIHSKFYEISSFTESKARKHMREAGAEFVQHNARQLTRVYPSGLRTDSSNFNPQDMWNAGCQIVALNFQTAGVEMDLNDGMFSQNGRCGYVLKPEFMRSPERRFDPENPQNCDGYRPVSLAIQVISGQQLPKVNMKEGSIVDPLVRVEIHGVPADQAKQETRYIDNNGFNPVWYDNLQFNIHVPELALVRFVVEDYDKTSKNDFVGQYTLPFSCIQQGYRHIHLLSKDGTSIPPASLFVHIRISELA</sequence>
<feature type="compositionally biased region" description="Acidic residues" evidence="20">
    <location>
        <begin position="457"/>
        <end position="468"/>
    </location>
</feature>
<proteinExistence type="predicted"/>
<reference evidence="25" key="1">
    <citation type="submission" date="2021-01" db="EMBL/GenBank/DDBJ databases">
        <authorList>
            <person name="Zahm M."/>
            <person name="Roques C."/>
            <person name="Cabau C."/>
            <person name="Klopp C."/>
            <person name="Donnadieu C."/>
            <person name="Jouanno E."/>
            <person name="Lampietro C."/>
            <person name="Louis A."/>
            <person name="Herpin A."/>
            <person name="Echchiki A."/>
            <person name="Berthelot C."/>
            <person name="Parey E."/>
            <person name="Roest-Crollius H."/>
            <person name="Braasch I."/>
            <person name="Postlethwait J."/>
            <person name="Bobe J."/>
            <person name="Montfort J."/>
            <person name="Bouchez O."/>
            <person name="Begum T."/>
            <person name="Mejri S."/>
            <person name="Adams A."/>
            <person name="Chen W.-J."/>
            <person name="Guiguen Y."/>
        </authorList>
    </citation>
    <scope>NUCLEOTIDE SEQUENCE</scope>
    <source>
        <strain evidence="25">YG-15Mar2019-1</strain>
        <tissue evidence="25">Brain</tissue>
    </source>
</reference>
<keyword evidence="14" id="KW-0472">Membrane</keyword>
<feature type="domain" description="PH" evidence="21">
    <location>
        <begin position="17"/>
        <end position="125"/>
    </location>
</feature>
<feature type="domain" description="EF-hand" evidence="24">
    <location>
        <begin position="171"/>
        <end position="206"/>
    </location>
</feature>
<protein>
    <recommendedName>
        <fullName evidence="19">Phosphoinositide phospholipase C</fullName>
        <ecNumber evidence="19">3.1.4.11</ecNumber>
    </recommendedName>
</protein>